<sequence>MDTSAIDFFIDKYKAKIDDLKIKISSVENSEDEFNLLQKISEWYYILSEQYKLRRNLTKNLIDYEKMMDAKRQSFISIEKSLTILRKNSIDVLNNAHWFIKNIGFEYDYLISHNGDISIDIELYYSSFSPFPNRKLNILLSNITEYQRVIGILIVEAERESDHNNLFIYSEVMGDLFLFKQLLIEDLIDVNVIRYIDNAHFSYYYYDKALHNRYKVDEREVAKLGLVDTNGHNYQNVLYLLLEKRGFPFIIRGMLEDKIKFVSKLYPFTVNRIDFPPFRSNTHDKLYSLVKDTNVQNYDEHDKIFIKLSEWFCNMLNMAYDNKKYFRQPAQDWVKEDQMHTWLEKELKIFEVYTKHKYHREAESGGGRCEHWIDTIPIEDKLISRYDNFENIQEFINIIYKKYSNQVIQYVEGKKSKYGFLIITDVRDQIKNGKIRRSPCHKCIDIKYDSEYKIWIGIFIFQALKEPPSK</sequence>
<organism evidence="1">
    <name type="scientific">marine sediment metagenome</name>
    <dbReference type="NCBI Taxonomy" id="412755"/>
    <lineage>
        <taxon>unclassified sequences</taxon>
        <taxon>metagenomes</taxon>
        <taxon>ecological metagenomes</taxon>
    </lineage>
</organism>
<name>A0A0F9QZ45_9ZZZZ</name>
<evidence type="ECO:0000313" key="1">
    <source>
        <dbReference type="EMBL" id="KKN10433.1"/>
    </source>
</evidence>
<dbReference type="EMBL" id="LAZR01004244">
    <property type="protein sequence ID" value="KKN10433.1"/>
    <property type="molecule type" value="Genomic_DNA"/>
</dbReference>
<dbReference type="AlphaFoldDB" id="A0A0F9QZ45"/>
<protein>
    <submittedName>
        <fullName evidence="1">Uncharacterized protein</fullName>
    </submittedName>
</protein>
<accession>A0A0F9QZ45</accession>
<proteinExistence type="predicted"/>
<gene>
    <name evidence="1" type="ORF">LCGC14_1036630</name>
</gene>
<reference evidence="1" key="1">
    <citation type="journal article" date="2015" name="Nature">
        <title>Complex archaea that bridge the gap between prokaryotes and eukaryotes.</title>
        <authorList>
            <person name="Spang A."/>
            <person name="Saw J.H."/>
            <person name="Jorgensen S.L."/>
            <person name="Zaremba-Niedzwiedzka K."/>
            <person name="Martijn J."/>
            <person name="Lind A.E."/>
            <person name="van Eijk R."/>
            <person name="Schleper C."/>
            <person name="Guy L."/>
            <person name="Ettema T.J."/>
        </authorList>
    </citation>
    <scope>NUCLEOTIDE SEQUENCE</scope>
</reference>
<comment type="caution">
    <text evidence="1">The sequence shown here is derived from an EMBL/GenBank/DDBJ whole genome shotgun (WGS) entry which is preliminary data.</text>
</comment>